<evidence type="ECO:0000313" key="2">
    <source>
        <dbReference type="Proteomes" id="UP000517712"/>
    </source>
</evidence>
<dbReference type="AlphaFoldDB" id="A0A7W9FDQ2"/>
<gene>
    <name evidence="1" type="ORF">HD600_002046</name>
</gene>
<proteinExistence type="predicted"/>
<protein>
    <submittedName>
        <fullName evidence="1">Uncharacterized protein</fullName>
    </submittedName>
</protein>
<keyword evidence="2" id="KW-1185">Reference proteome</keyword>
<sequence>MRTIQLGQVLWLTPDPDLPWMPPLSFMTS</sequence>
<evidence type="ECO:0000313" key="1">
    <source>
        <dbReference type="EMBL" id="MBB5743549.1"/>
    </source>
</evidence>
<dbReference type="Proteomes" id="UP000517712">
    <property type="component" value="Unassembled WGS sequence"/>
</dbReference>
<dbReference type="EMBL" id="JACHMU010000001">
    <property type="protein sequence ID" value="MBB5743549.1"/>
    <property type="molecule type" value="Genomic_DNA"/>
</dbReference>
<name>A0A7W9FDQ2_9MICO</name>
<comment type="caution">
    <text evidence="1">The sequence shown here is derived from an EMBL/GenBank/DDBJ whole genome shotgun (WGS) entry which is preliminary data.</text>
</comment>
<accession>A0A7W9FDQ2</accession>
<organism evidence="1 2">
    <name type="scientific">Microbacterium ginsengiterrae</name>
    <dbReference type="NCBI Taxonomy" id="546115"/>
    <lineage>
        <taxon>Bacteria</taxon>
        <taxon>Bacillati</taxon>
        <taxon>Actinomycetota</taxon>
        <taxon>Actinomycetes</taxon>
        <taxon>Micrococcales</taxon>
        <taxon>Microbacteriaceae</taxon>
        <taxon>Microbacterium</taxon>
    </lineage>
</organism>
<reference evidence="1 2" key="1">
    <citation type="submission" date="2020-08" db="EMBL/GenBank/DDBJ databases">
        <title>Sequencing the genomes of 1000 actinobacteria strains.</title>
        <authorList>
            <person name="Klenk H.-P."/>
        </authorList>
    </citation>
    <scope>NUCLEOTIDE SEQUENCE [LARGE SCALE GENOMIC DNA]</scope>
    <source>
        <strain evidence="1 2">DSM 24823</strain>
    </source>
</reference>